<protein>
    <submittedName>
        <fullName evidence="1">Uncharacterized protein</fullName>
    </submittedName>
</protein>
<accession>A0A8S3EX33</accession>
<evidence type="ECO:0000313" key="1">
    <source>
        <dbReference type="EMBL" id="CAF5091243.1"/>
    </source>
</evidence>
<dbReference type="Proteomes" id="UP000676336">
    <property type="component" value="Unassembled WGS sequence"/>
</dbReference>
<reference evidence="1" key="1">
    <citation type="submission" date="2021-02" db="EMBL/GenBank/DDBJ databases">
        <authorList>
            <person name="Nowell W R."/>
        </authorList>
    </citation>
    <scope>NUCLEOTIDE SEQUENCE</scope>
</reference>
<dbReference type="AlphaFoldDB" id="A0A8S3EX33"/>
<gene>
    <name evidence="1" type="ORF">SMN809_LOCUS61235</name>
</gene>
<evidence type="ECO:0000313" key="2">
    <source>
        <dbReference type="Proteomes" id="UP000676336"/>
    </source>
</evidence>
<feature type="non-terminal residue" evidence="1">
    <location>
        <position position="40"/>
    </location>
</feature>
<name>A0A8S3EX33_9BILA</name>
<comment type="caution">
    <text evidence="1">The sequence shown here is derived from an EMBL/GenBank/DDBJ whole genome shotgun (WGS) entry which is preliminary data.</text>
</comment>
<organism evidence="1 2">
    <name type="scientific">Rotaria magnacalcarata</name>
    <dbReference type="NCBI Taxonomy" id="392030"/>
    <lineage>
        <taxon>Eukaryota</taxon>
        <taxon>Metazoa</taxon>
        <taxon>Spiralia</taxon>
        <taxon>Gnathifera</taxon>
        <taxon>Rotifera</taxon>
        <taxon>Eurotatoria</taxon>
        <taxon>Bdelloidea</taxon>
        <taxon>Philodinida</taxon>
        <taxon>Philodinidae</taxon>
        <taxon>Rotaria</taxon>
    </lineage>
</organism>
<proteinExistence type="predicted"/>
<sequence>MRLYQHSARCPVALRSFLDCNPIYWCFIPVLWSEALAENS</sequence>
<dbReference type="EMBL" id="CAJOBI010244186">
    <property type="protein sequence ID" value="CAF5091243.1"/>
    <property type="molecule type" value="Genomic_DNA"/>
</dbReference>